<evidence type="ECO:0000313" key="3">
    <source>
        <dbReference type="EMBL" id="APW99906.1"/>
    </source>
</evidence>
<reference evidence="3 6" key="1">
    <citation type="journal article" date="2011" name="J. Bacteriol.">
        <title>Genome sequence of Halobiforma lacisalsi AJ5, an extremely halophilic archaeon which harbors a bop gene.</title>
        <authorList>
            <person name="Jiang X."/>
            <person name="Wang S."/>
            <person name="Cheng H."/>
            <person name="Huo Y."/>
            <person name="Zhang X."/>
            <person name="Zhu X."/>
            <person name="Han X."/>
            <person name="Ni P."/>
            <person name="Wu M."/>
        </authorList>
    </citation>
    <scope>NUCLEOTIDE SEQUENCE [LARGE SCALE GENOMIC DNA]</scope>
    <source>
        <strain evidence="3 6">AJ5</strain>
    </source>
</reference>
<dbReference type="AlphaFoldDB" id="M0LS28"/>
<name>M0LS28_NATLA</name>
<feature type="compositionally biased region" description="Basic and acidic residues" evidence="1">
    <location>
        <begin position="1"/>
        <end position="12"/>
    </location>
</feature>
<dbReference type="eggNOG" id="arCOG10188">
    <property type="taxonomic scope" value="Archaea"/>
</dbReference>
<dbReference type="Proteomes" id="UP000011555">
    <property type="component" value="Unassembled WGS sequence"/>
</dbReference>
<feature type="transmembrane region" description="Helical" evidence="2">
    <location>
        <begin position="149"/>
        <end position="170"/>
    </location>
</feature>
<feature type="transmembrane region" description="Helical" evidence="2">
    <location>
        <begin position="182"/>
        <end position="204"/>
    </location>
</feature>
<protein>
    <submittedName>
        <fullName evidence="4">Uncharacterized protein</fullName>
    </submittedName>
</protein>
<organism evidence="4 5">
    <name type="scientific">Natronobacterium lacisalsi AJ5</name>
    <dbReference type="NCBI Taxonomy" id="358396"/>
    <lineage>
        <taxon>Archaea</taxon>
        <taxon>Methanobacteriati</taxon>
        <taxon>Methanobacteriota</taxon>
        <taxon>Stenosarchaea group</taxon>
        <taxon>Halobacteria</taxon>
        <taxon>Halobacteriales</taxon>
        <taxon>Natrialbaceae</taxon>
        <taxon>Natronobacterium</taxon>
    </lineage>
</organism>
<dbReference type="GeneID" id="30923451"/>
<reference evidence="3" key="3">
    <citation type="submission" date="2017-01" db="EMBL/GenBank/DDBJ databases">
        <authorList>
            <person name="Mah S.A."/>
            <person name="Swanson W.J."/>
            <person name="Moy G.W."/>
            <person name="Vacquier V.D."/>
        </authorList>
    </citation>
    <scope>NUCLEOTIDE SEQUENCE</scope>
    <source>
        <strain evidence="3">AJ5</strain>
    </source>
</reference>
<dbReference type="RefSeq" id="WP_007140464.1">
    <property type="nucleotide sequence ID" value="NZ_AOLZ01000022.1"/>
</dbReference>
<evidence type="ECO:0000256" key="2">
    <source>
        <dbReference type="SAM" id="Phobius"/>
    </source>
</evidence>
<evidence type="ECO:0000256" key="1">
    <source>
        <dbReference type="SAM" id="MobiDB-lite"/>
    </source>
</evidence>
<evidence type="ECO:0000313" key="6">
    <source>
        <dbReference type="Proteomes" id="UP000186547"/>
    </source>
</evidence>
<dbReference type="STRING" id="358396.CHINAEXTREME_19965"/>
<evidence type="ECO:0000313" key="5">
    <source>
        <dbReference type="Proteomes" id="UP000011555"/>
    </source>
</evidence>
<dbReference type="EMBL" id="CP019285">
    <property type="protein sequence ID" value="APW99906.1"/>
    <property type="molecule type" value="Genomic_DNA"/>
</dbReference>
<feature type="transmembrane region" description="Helical" evidence="2">
    <location>
        <begin position="253"/>
        <end position="278"/>
    </location>
</feature>
<proteinExistence type="predicted"/>
<dbReference type="EMBL" id="AOLZ01000022">
    <property type="protein sequence ID" value="EMA35908.1"/>
    <property type="molecule type" value="Genomic_DNA"/>
</dbReference>
<feature type="compositionally biased region" description="Low complexity" evidence="1">
    <location>
        <begin position="14"/>
        <end position="26"/>
    </location>
</feature>
<feature type="transmembrane region" description="Helical" evidence="2">
    <location>
        <begin position="225"/>
        <end position="247"/>
    </location>
</feature>
<feature type="transmembrane region" description="Helical" evidence="2">
    <location>
        <begin position="107"/>
        <end position="128"/>
    </location>
</feature>
<dbReference type="Proteomes" id="UP000186547">
    <property type="component" value="Chromosome"/>
</dbReference>
<feature type="transmembrane region" description="Helical" evidence="2">
    <location>
        <begin position="42"/>
        <end position="60"/>
    </location>
</feature>
<gene>
    <name evidence="4" type="ORF">C445_03593</name>
    <name evidence="3" type="ORF">CHINAEXTREME_19965</name>
</gene>
<keyword evidence="2" id="KW-0472">Membrane</keyword>
<dbReference type="KEGG" id="hlc:CHINAEXTREME19965"/>
<keyword evidence="2" id="KW-0812">Transmembrane</keyword>
<keyword evidence="2" id="KW-1133">Transmembrane helix</keyword>
<evidence type="ECO:0000313" key="4">
    <source>
        <dbReference type="EMBL" id="EMA35908.1"/>
    </source>
</evidence>
<feature type="region of interest" description="Disordered" evidence="1">
    <location>
        <begin position="1"/>
        <end position="26"/>
    </location>
</feature>
<reference evidence="4 5" key="2">
    <citation type="journal article" date="2014" name="PLoS Genet.">
        <title>Phylogenetically driven sequencing of extremely halophilic archaea reveals strategies for static and dynamic osmo-response.</title>
        <authorList>
            <person name="Becker E.A."/>
            <person name="Seitzer P.M."/>
            <person name="Tritt A."/>
            <person name="Larsen D."/>
            <person name="Krusor M."/>
            <person name="Yao A.I."/>
            <person name="Wu D."/>
            <person name="Madern D."/>
            <person name="Eisen J.A."/>
            <person name="Darling A.E."/>
            <person name="Facciotti M.T."/>
        </authorList>
    </citation>
    <scope>NUCLEOTIDE SEQUENCE [LARGE SCALE GENOMIC DNA]</scope>
    <source>
        <strain evidence="4 5">AJ5</strain>
    </source>
</reference>
<sequence>MSGFEPSDRDTNEPGDTGSGSDSSPDFVGTLRSAANTVRDRPAAVIPFLLAGIVGAVSTLGRIETPYPVGIASVAHGSFAIPIPLVPRLEPAIELSPTLLYGLELEYTAGFVGWQATIAVVTALTFGIGLRTAASERGHCPPAARLGWLAAYVLAVQALPFAIAVAFGRWNGYEYGFGLGTALPVVAAVVVGAALLVAPASIVVGGNRPVRAVRESLAVAAARPFSSVVLVLCLGVLAAAPVSAATAVSRSTLALGVGTVASVTLAGTAQAAVVARFYEGG</sequence>
<keyword evidence="5" id="KW-1185">Reference proteome</keyword>
<accession>M0LS28</accession>